<keyword evidence="2" id="KW-1185">Reference proteome</keyword>
<dbReference type="SUPFAM" id="SSF52980">
    <property type="entry name" value="Restriction endonuclease-like"/>
    <property type="match status" value="1"/>
</dbReference>
<dbReference type="Gene3D" id="1.10.238.90">
    <property type="entry name" value="Restriction endonuclease BsobI, helical domain"/>
    <property type="match status" value="1"/>
</dbReference>
<evidence type="ECO:0008006" key="3">
    <source>
        <dbReference type="Google" id="ProtNLM"/>
    </source>
</evidence>
<evidence type="ECO:0000313" key="1">
    <source>
        <dbReference type="EMBL" id="OBX78205.1"/>
    </source>
</evidence>
<evidence type="ECO:0000313" key="2">
    <source>
        <dbReference type="Proteomes" id="UP000092616"/>
    </source>
</evidence>
<gene>
    <name evidence="1" type="ORF">A9306_09715</name>
</gene>
<proteinExistence type="predicted"/>
<dbReference type="GO" id="GO:0009036">
    <property type="term" value="F:type II site-specific deoxyribonuclease activity"/>
    <property type="evidence" value="ECO:0007669"/>
    <property type="project" value="InterPro"/>
</dbReference>
<accession>A0A1B8QBY4</accession>
<organism evidence="1 2">
    <name type="scientific">Faucicola atlantae</name>
    <dbReference type="NCBI Taxonomy" id="34059"/>
    <lineage>
        <taxon>Bacteria</taxon>
        <taxon>Pseudomonadati</taxon>
        <taxon>Pseudomonadota</taxon>
        <taxon>Gammaproteobacteria</taxon>
        <taxon>Moraxellales</taxon>
        <taxon>Moraxellaceae</taxon>
        <taxon>Faucicola</taxon>
    </lineage>
</organism>
<dbReference type="InterPro" id="IPR015277">
    <property type="entry name" value="Restrct_endonuc_II_AvaI/BsoBI"/>
</dbReference>
<reference evidence="1 2" key="1">
    <citation type="submission" date="2016-06" db="EMBL/GenBank/DDBJ databases">
        <title>Draft genome of Moraxella atlantae CCUG 59586.</title>
        <authorList>
            <person name="Salva-Serra F."/>
            <person name="Engstrom-Jakobsson H."/>
            <person name="Thorell K."/>
            <person name="Gonzales-Siles L."/>
            <person name="Karlsson R."/>
            <person name="Boulund F."/>
            <person name="Engstrand L."/>
            <person name="Kristiansson E."/>
            <person name="Moore E."/>
        </authorList>
    </citation>
    <scope>NUCLEOTIDE SEQUENCE [LARGE SCALE GENOMIC DNA]</scope>
    <source>
        <strain evidence="1 2">CCUG 59586</strain>
    </source>
</reference>
<comment type="caution">
    <text evidence="1">The sequence shown here is derived from an EMBL/GenBank/DDBJ whole genome shotgun (WGS) entry which is preliminary data.</text>
</comment>
<dbReference type="Pfam" id="PF09194">
    <property type="entry name" value="Endonuc-BsobI"/>
    <property type="match status" value="1"/>
</dbReference>
<dbReference type="InterPro" id="IPR011335">
    <property type="entry name" value="Restrct_endonuc-II-like"/>
</dbReference>
<dbReference type="InterPro" id="IPR043091">
    <property type="entry name" value="Restr_endonucII_AvaI/BsoBI_hel"/>
</dbReference>
<sequence>MRTIQNYSDLTSSQTDTVNGFIWQATEKLNRSNQYFANAHYFLNNYIMPENNMMTDNIMRAFLLSACMLSNKSLGHLSITEQDAIIRNSIDFNSIYNNRIYREKLVYRYFLTCGDTLGGVMRNAIGQAAQNVLTSEIIDTLVGWGITPIEGRNRANKITRLSWEYNNLSKTIFFDQKPSFLGNSVDFVVTQGPINTPGSLHDINSINACGELKGGVDPAGADEHWKTARAALRRIEDMYTQNNLNPPELYFIGAAIENSMAREIFQDLQTGKLHGAANLMKPQQLREVVELIIR</sequence>
<dbReference type="Gene3D" id="3.40.91.10">
    <property type="match status" value="1"/>
</dbReference>
<dbReference type="AlphaFoldDB" id="A0A1B8QBY4"/>
<dbReference type="CDD" id="cd22315">
    <property type="entry name" value="BsoBI-like"/>
    <property type="match status" value="1"/>
</dbReference>
<dbReference type="RefSeq" id="WP_067337927.1">
    <property type="nucleotide sequence ID" value="NZ_LZNA01000050.1"/>
</dbReference>
<dbReference type="GO" id="GO:0003677">
    <property type="term" value="F:DNA binding"/>
    <property type="evidence" value="ECO:0007669"/>
    <property type="project" value="InterPro"/>
</dbReference>
<dbReference type="GO" id="GO:0009307">
    <property type="term" value="P:DNA restriction-modification system"/>
    <property type="evidence" value="ECO:0007669"/>
    <property type="project" value="InterPro"/>
</dbReference>
<dbReference type="Proteomes" id="UP000092616">
    <property type="component" value="Unassembled WGS sequence"/>
</dbReference>
<dbReference type="EMBL" id="LZNA01000050">
    <property type="protein sequence ID" value="OBX78205.1"/>
    <property type="molecule type" value="Genomic_DNA"/>
</dbReference>
<name>A0A1B8QBY4_9GAMM</name>
<protein>
    <recommendedName>
        <fullName evidence="3">Restriction endonuclease</fullName>
    </recommendedName>
</protein>